<gene>
    <name evidence="3" type="ORF">Vbra_23206</name>
</gene>
<accession>A0A0G4GZM7</accession>
<evidence type="ECO:0000313" key="4">
    <source>
        <dbReference type="Proteomes" id="UP000041254"/>
    </source>
</evidence>
<dbReference type="Proteomes" id="UP000041254">
    <property type="component" value="Unassembled WGS sequence"/>
</dbReference>
<evidence type="ECO:0000256" key="1">
    <source>
        <dbReference type="SAM" id="MobiDB-lite"/>
    </source>
</evidence>
<dbReference type="Pfam" id="PF00078">
    <property type="entry name" value="RVT_1"/>
    <property type="match status" value="1"/>
</dbReference>
<keyword evidence="4" id="KW-1185">Reference proteome</keyword>
<dbReference type="AlphaFoldDB" id="A0A0G4GZM7"/>
<dbReference type="InterPro" id="IPR000477">
    <property type="entry name" value="RT_dom"/>
</dbReference>
<feature type="compositionally biased region" description="Low complexity" evidence="1">
    <location>
        <begin position="444"/>
        <end position="460"/>
    </location>
</feature>
<proteinExistence type="predicted"/>
<sequence>MALTRRGVASATLWYRMEDGHIETILSQEGTQQGDAAGPFLFCLGLHPALVKLQEEFLDDFIGAFMDDIYGGVYETRVTRYVDRAEQLLAEKKLKLRRDKSAAWSPHWRQPCDVPAEIAASGVKCSAEGITVLGCPLGLTPFIRRGLEKIRDDHKPLHDAIVIFAQLGAAAYSPERFRSDSTVTIARAAFVASVGLTASDVLSRFRGAPWIPQGGASGLLDLPWVQAAAPALAAVAQAVGPFLLLPSLQDLVSRPEVRLQQRLTDQLYKSRFNEFFNSLPPDGRARSRLLSCRGPLSSEWLSAIPSSEQKALNRFQYHHAVTECLGIALPHATVLQRCICDGEVDKFGDHYFLCNTGRRCPSNVEVSLHSLGIIPPDDNPNSQRMDIYCVIDGHDYLLDVTITHPCRPDDSPIPFHRTSVINHWSQLLLVELMKHGAFQVSSRAQRAAAPRGPRRASAFPEDFISPGPYRSHTGLASGL</sequence>
<dbReference type="OrthoDB" id="422033at2759"/>
<evidence type="ECO:0000313" key="3">
    <source>
        <dbReference type="EMBL" id="CEM36680.1"/>
    </source>
</evidence>
<dbReference type="EMBL" id="CDMY01000899">
    <property type="protein sequence ID" value="CEM36680.1"/>
    <property type="molecule type" value="Genomic_DNA"/>
</dbReference>
<dbReference type="InParanoid" id="A0A0G4GZM7"/>
<organism evidence="3 4">
    <name type="scientific">Vitrella brassicaformis (strain CCMP3155)</name>
    <dbReference type="NCBI Taxonomy" id="1169540"/>
    <lineage>
        <taxon>Eukaryota</taxon>
        <taxon>Sar</taxon>
        <taxon>Alveolata</taxon>
        <taxon>Colpodellida</taxon>
        <taxon>Vitrellaceae</taxon>
        <taxon>Vitrella</taxon>
    </lineage>
</organism>
<evidence type="ECO:0000259" key="2">
    <source>
        <dbReference type="Pfam" id="PF00078"/>
    </source>
</evidence>
<feature type="region of interest" description="Disordered" evidence="1">
    <location>
        <begin position="444"/>
        <end position="479"/>
    </location>
</feature>
<dbReference type="PhylomeDB" id="A0A0G4GZM7"/>
<dbReference type="VEuPathDB" id="CryptoDB:Vbra_23206"/>
<protein>
    <recommendedName>
        <fullName evidence="2">Reverse transcriptase domain-containing protein</fullName>
    </recommendedName>
</protein>
<feature type="domain" description="Reverse transcriptase" evidence="2">
    <location>
        <begin position="13"/>
        <end position="135"/>
    </location>
</feature>
<name>A0A0G4GZM7_VITBC</name>
<reference evidence="3 4" key="1">
    <citation type="submission" date="2014-11" db="EMBL/GenBank/DDBJ databases">
        <authorList>
            <person name="Zhu J."/>
            <person name="Qi W."/>
            <person name="Song R."/>
        </authorList>
    </citation>
    <scope>NUCLEOTIDE SEQUENCE [LARGE SCALE GENOMIC DNA]</scope>
</reference>